<dbReference type="CDD" id="cd00866">
    <property type="entry name" value="PEBP_euk"/>
    <property type="match status" value="1"/>
</dbReference>
<comment type="function">
    <text evidence="3">Component of the mitochondrial ribosome (mitoribosome), a dedicated translation machinery responsible for the synthesis of mitochondrial genome-encoded proteins, including at least some of the essential transmembrane subunits of the mitochondrial respiratory chain. The mitoribosomes are attached to the mitochondrial inner membrane and translation products are cotranslationally integrated into the membrane.</text>
</comment>
<dbReference type="InterPro" id="IPR035810">
    <property type="entry name" value="PEBP_euk"/>
</dbReference>
<reference evidence="6" key="1">
    <citation type="submission" date="2016-03" db="EMBL/GenBank/DDBJ databases">
        <title>Updated assembly of Pseudogymnoascus destructans, the fungus causing white-nose syndrome of bats.</title>
        <authorList>
            <person name="Palmer J.M."/>
            <person name="Drees K.P."/>
            <person name="Foster J.T."/>
            <person name="Lindner D.L."/>
        </authorList>
    </citation>
    <scope>NUCLEOTIDE SEQUENCE [LARGE SCALE GENOMIC DNA]</scope>
    <source>
        <strain evidence="6">20631-21</strain>
    </source>
</reference>
<dbReference type="Proteomes" id="UP000077154">
    <property type="component" value="Unassembled WGS sequence"/>
</dbReference>
<organism evidence="6">
    <name type="scientific">Pseudogymnoascus destructans</name>
    <dbReference type="NCBI Taxonomy" id="655981"/>
    <lineage>
        <taxon>Eukaryota</taxon>
        <taxon>Fungi</taxon>
        <taxon>Dikarya</taxon>
        <taxon>Ascomycota</taxon>
        <taxon>Pezizomycotina</taxon>
        <taxon>Leotiomycetes</taxon>
        <taxon>Thelebolales</taxon>
        <taxon>Thelebolaceae</taxon>
        <taxon>Pseudogymnoascus</taxon>
    </lineage>
</organism>
<dbReference type="InterPro" id="IPR036610">
    <property type="entry name" value="PEBP-like_sf"/>
</dbReference>
<evidence type="ECO:0000256" key="3">
    <source>
        <dbReference type="ARBA" id="ARBA00037226"/>
    </source>
</evidence>
<dbReference type="FunFam" id="3.90.280.10:FF:000004">
    <property type="entry name" value="Mitochondrial large ribosomal subunit YmL35"/>
    <property type="match status" value="1"/>
</dbReference>
<evidence type="ECO:0000256" key="1">
    <source>
        <dbReference type="ARBA" id="ARBA00004173"/>
    </source>
</evidence>
<dbReference type="GeneID" id="36290727"/>
<dbReference type="OrthoDB" id="2153661at2759"/>
<dbReference type="InterPro" id="IPR008914">
    <property type="entry name" value="PEBP"/>
</dbReference>
<dbReference type="SUPFAM" id="SSF49777">
    <property type="entry name" value="PEBP-like"/>
    <property type="match status" value="1"/>
</dbReference>
<name>A0A176ZZZ4_9PEZI</name>
<evidence type="ECO:0000256" key="4">
    <source>
        <dbReference type="ARBA" id="ARBA00038016"/>
    </source>
</evidence>
<dbReference type="GO" id="GO:0005739">
    <property type="term" value="C:mitochondrion"/>
    <property type="evidence" value="ECO:0007669"/>
    <property type="project" value="UniProtKB-SubCell"/>
</dbReference>
<dbReference type="FunFam" id="1.20.58.1180:FF:000001">
    <property type="entry name" value="Mitochondrial large ribosomal subunit YmL35"/>
    <property type="match status" value="1"/>
</dbReference>
<dbReference type="PANTHER" id="PTHR11362:SF82">
    <property type="entry name" value="PHOSPHATIDYLETHANOLAMINE-BINDING PROTEIN 4"/>
    <property type="match status" value="1"/>
</dbReference>
<dbReference type="PANTHER" id="PTHR11362">
    <property type="entry name" value="PHOSPHATIDYLETHANOLAMINE-BINDING PROTEIN"/>
    <property type="match status" value="1"/>
</dbReference>
<comment type="similarity">
    <text evidence="4">Belongs to the phosphatidylethanolamine-binding protein family. Mitochondrion-specific ribosomal protein mL38 subfamily.</text>
</comment>
<protein>
    <recommendedName>
        <fullName evidence="5">Large ribosomal subunit protein mL38</fullName>
    </recommendedName>
</protein>
<sequence>MSGYQRAVKPLSRCLQSTQPQLYARTFSSSCTTRNEAATKSFEEELARKHQWNPEIVSSRRGEKALMKHGILPIGSRRRRAAIQSSPNIPFEQLPYQCFQEARTVLQADREQKLTEIATERARIDRLAAQDVSAVPGGELQKRNRLESMRKHLERLKLLADINDPMIKKRFEDGEGDMNKPIYRHLAQKKWESYQKLVIEQRISQLSIVPDTLAHFSPTAEVKLAFGRRNVQPGEFVDSRVSEIPPRLRVQVFDKGERLVSVVVVDTDVPVPDNDWFTSRCHYVACNVPIAPTQTSLPLSKVDKVSQLVLPWLPAFAQKGTPYHRYSVFVLEQKPGQLFDVEALREGVQRDGFNIRGFVDRHGVKPIGLGLFRSTWDEGTRGVMERHDIPGADVEFKRIRVAALKPKQKARGWEARHASDKYKSLRR</sequence>
<evidence type="ECO:0000256" key="5">
    <source>
        <dbReference type="ARBA" id="ARBA00039444"/>
    </source>
</evidence>
<dbReference type="eggNOG" id="KOG3346">
    <property type="taxonomic scope" value="Eukaryota"/>
</dbReference>
<dbReference type="RefSeq" id="XP_024320905.1">
    <property type="nucleotide sequence ID" value="XM_024471249.1"/>
</dbReference>
<dbReference type="AlphaFoldDB" id="A0A176ZZZ4"/>
<dbReference type="VEuPathDB" id="FungiDB:GMDG_01783"/>
<proteinExistence type="inferred from homology"/>
<gene>
    <name evidence="6" type="ORF">VC83_07683</name>
</gene>
<accession>A0A176ZZZ4</accession>
<dbReference type="EMBL" id="KV441408">
    <property type="protein sequence ID" value="OAF55605.1"/>
    <property type="molecule type" value="Genomic_DNA"/>
</dbReference>
<evidence type="ECO:0000256" key="2">
    <source>
        <dbReference type="ARBA" id="ARBA00023128"/>
    </source>
</evidence>
<dbReference type="Gene3D" id="1.20.58.1180">
    <property type="match status" value="1"/>
</dbReference>
<comment type="subcellular location">
    <subcellularLocation>
        <location evidence="1">Mitochondrion</location>
    </subcellularLocation>
</comment>
<keyword evidence="2" id="KW-0496">Mitochondrion</keyword>
<dbReference type="Pfam" id="PF01161">
    <property type="entry name" value="PBP"/>
    <property type="match status" value="1"/>
</dbReference>
<evidence type="ECO:0000313" key="6">
    <source>
        <dbReference type="EMBL" id="OAF55605.1"/>
    </source>
</evidence>
<dbReference type="Gene3D" id="3.90.280.10">
    <property type="entry name" value="PEBP-like"/>
    <property type="match status" value="1"/>
</dbReference>